<proteinExistence type="inferred from homology"/>
<dbReference type="GO" id="GO:0016592">
    <property type="term" value="C:mediator complex"/>
    <property type="evidence" value="ECO:0007669"/>
    <property type="project" value="InterPro"/>
</dbReference>
<comment type="similarity">
    <text evidence="2 8">Belongs to the Mediator complex subunit 4 family.</text>
</comment>
<name>A0A8I3ADI3_9AGAM</name>
<reference evidence="11" key="1">
    <citation type="submission" date="2021-03" db="EMBL/GenBank/DDBJ databases">
        <title>Evolutionary innovations through gain and loss of genes in the ectomycorrhizal Boletales.</title>
        <authorList>
            <person name="Wu G."/>
            <person name="Miyauchi S."/>
            <person name="Morin E."/>
            <person name="Yang Z.-L."/>
            <person name="Xu J."/>
            <person name="Martin F.M."/>
        </authorList>
    </citation>
    <scope>NUCLEOTIDE SEQUENCE</scope>
    <source>
        <strain evidence="11">BR01</strain>
    </source>
</reference>
<evidence type="ECO:0000256" key="2">
    <source>
        <dbReference type="ARBA" id="ARBA00009626"/>
    </source>
</evidence>
<dbReference type="GO" id="GO:0003712">
    <property type="term" value="F:transcription coregulator activity"/>
    <property type="evidence" value="ECO:0007669"/>
    <property type="project" value="InterPro"/>
</dbReference>
<feature type="coiled-coil region" evidence="9">
    <location>
        <begin position="93"/>
        <end position="120"/>
    </location>
</feature>
<evidence type="ECO:0000256" key="8">
    <source>
        <dbReference type="RuleBase" id="RU364141"/>
    </source>
</evidence>
<keyword evidence="5 8" id="KW-0804">Transcription</keyword>
<keyword evidence="12" id="KW-1185">Reference proteome</keyword>
<evidence type="ECO:0000313" key="11">
    <source>
        <dbReference type="EMBL" id="KAG6381481.1"/>
    </source>
</evidence>
<evidence type="ECO:0000256" key="1">
    <source>
        <dbReference type="ARBA" id="ARBA00004123"/>
    </source>
</evidence>
<dbReference type="OrthoDB" id="1929813at2759"/>
<evidence type="ECO:0000256" key="4">
    <source>
        <dbReference type="ARBA" id="ARBA00023015"/>
    </source>
</evidence>
<feature type="region of interest" description="Disordered" evidence="10">
    <location>
        <begin position="183"/>
        <end position="239"/>
    </location>
</feature>
<sequence length="239" mass="26408">MSSSQESMCMTDTLTAPLASVTTLSNTLFQSLSSPHPHAKPSIAPPPIPAFFHVEASLARALAETASHQRRQKRIEELIAEIGMIEARWRSIVERIEQGKRELEAVVEEGEERIEGIRKAKEASIPYPELLAYAQSLSAFTSAPPNMPDLNAPLNAAHGAPLPLFFPPFPNEEKMRRGRLNVEKPLGGLGESHSVKPRSPSPKPTQATRDRPGVNPYRHEVRTQTQTVFDLDLDLNPDL</sequence>
<evidence type="ECO:0000256" key="5">
    <source>
        <dbReference type="ARBA" id="ARBA00023163"/>
    </source>
</evidence>
<dbReference type="InterPro" id="IPR019258">
    <property type="entry name" value="Mediator_Med4"/>
</dbReference>
<dbReference type="Pfam" id="PF10018">
    <property type="entry name" value="Med4"/>
    <property type="match status" value="1"/>
</dbReference>
<comment type="subcellular location">
    <subcellularLocation>
        <location evidence="1 8">Nucleus</location>
    </subcellularLocation>
</comment>
<dbReference type="GO" id="GO:0070847">
    <property type="term" value="C:core mediator complex"/>
    <property type="evidence" value="ECO:0007669"/>
    <property type="project" value="TreeGrafter"/>
</dbReference>
<evidence type="ECO:0000313" key="12">
    <source>
        <dbReference type="Proteomes" id="UP000683000"/>
    </source>
</evidence>
<evidence type="ECO:0000256" key="9">
    <source>
        <dbReference type="SAM" id="Coils"/>
    </source>
</evidence>
<evidence type="ECO:0000256" key="7">
    <source>
        <dbReference type="ARBA" id="ARBA00031257"/>
    </source>
</evidence>
<keyword evidence="9" id="KW-0175">Coiled coil</keyword>
<comment type="function">
    <text evidence="8">Component of the Mediator complex, a coactivator involved in the regulated transcription of nearly all RNA polymerase II-dependent genes. Mediator functions as a bridge to convey information from gene-specific regulatory proteins to the basal RNA polymerase II transcription machinery. Mediator is recruited to promoters by direct interactions with regulatory proteins and serves as a scaffold for the assembly of a functional preinitiation complex with RNA polymerase II and the general transcription factors.</text>
</comment>
<feature type="compositionally biased region" description="Basic and acidic residues" evidence="10">
    <location>
        <begin position="208"/>
        <end position="222"/>
    </location>
</feature>
<dbReference type="PANTHER" id="PTHR13208">
    <property type="entry name" value="MEDIATOR OF RNA POLYMERASE II TRANSCRIPTION SUBUNIT 4"/>
    <property type="match status" value="1"/>
</dbReference>
<keyword evidence="4 8" id="KW-0805">Transcription regulation</keyword>
<dbReference type="GO" id="GO:0006357">
    <property type="term" value="P:regulation of transcription by RNA polymerase II"/>
    <property type="evidence" value="ECO:0007669"/>
    <property type="project" value="InterPro"/>
</dbReference>
<keyword evidence="6 8" id="KW-0539">Nucleus</keyword>
<comment type="caution">
    <text evidence="11">The sequence shown here is derived from an EMBL/GenBank/DDBJ whole genome shotgun (WGS) entry which is preliminary data.</text>
</comment>
<gene>
    <name evidence="8" type="primary">MED4</name>
    <name evidence="11" type="ORF">JVT61DRAFT_61</name>
</gene>
<evidence type="ECO:0000256" key="6">
    <source>
        <dbReference type="ARBA" id="ARBA00023242"/>
    </source>
</evidence>
<organism evidence="11 12">
    <name type="scientific">Boletus reticuloceps</name>
    <dbReference type="NCBI Taxonomy" id="495285"/>
    <lineage>
        <taxon>Eukaryota</taxon>
        <taxon>Fungi</taxon>
        <taxon>Dikarya</taxon>
        <taxon>Basidiomycota</taxon>
        <taxon>Agaricomycotina</taxon>
        <taxon>Agaricomycetes</taxon>
        <taxon>Agaricomycetidae</taxon>
        <taxon>Boletales</taxon>
        <taxon>Boletineae</taxon>
        <taxon>Boletaceae</taxon>
        <taxon>Boletoideae</taxon>
        <taxon>Boletus</taxon>
    </lineage>
</organism>
<keyword evidence="8" id="KW-0010">Activator</keyword>
<comment type="subunit">
    <text evidence="8">Component of the Mediator complex.</text>
</comment>
<dbReference type="Proteomes" id="UP000683000">
    <property type="component" value="Unassembled WGS sequence"/>
</dbReference>
<evidence type="ECO:0000256" key="3">
    <source>
        <dbReference type="ARBA" id="ARBA00020629"/>
    </source>
</evidence>
<protein>
    <recommendedName>
        <fullName evidence="3 8">Mediator of RNA polymerase II transcription subunit 4</fullName>
    </recommendedName>
    <alternativeName>
        <fullName evidence="7 8">Mediator complex subunit 4</fullName>
    </alternativeName>
</protein>
<keyword evidence="11" id="KW-0675">Receptor</keyword>
<dbReference type="PANTHER" id="PTHR13208:SF2">
    <property type="entry name" value="MEDIATOR OF RNA POLYMERASE II TRANSCRIPTION SUBUNIT 4"/>
    <property type="match status" value="1"/>
</dbReference>
<dbReference type="AlphaFoldDB" id="A0A8I3ADI3"/>
<dbReference type="EMBL" id="JAGFBS010000001">
    <property type="protein sequence ID" value="KAG6381481.1"/>
    <property type="molecule type" value="Genomic_DNA"/>
</dbReference>
<accession>A0A8I3ADI3</accession>
<evidence type="ECO:0000256" key="10">
    <source>
        <dbReference type="SAM" id="MobiDB-lite"/>
    </source>
</evidence>